<dbReference type="PANTHER" id="PTHR22642:SF2">
    <property type="entry name" value="PROTEIN LONG AFTER FAR-RED 3"/>
    <property type="match status" value="1"/>
</dbReference>
<dbReference type="GO" id="GO:0016810">
    <property type="term" value="F:hydrolase activity, acting on carbon-nitrogen (but not peptide) bonds"/>
    <property type="evidence" value="ECO:0007669"/>
    <property type="project" value="InterPro"/>
</dbReference>
<dbReference type="VEuPathDB" id="FungiDB:PYU1_G014106"/>
<name>K3XA87_GLOUD</name>
<dbReference type="SUPFAM" id="SSF51556">
    <property type="entry name" value="Metallo-dependent hydrolases"/>
    <property type="match status" value="1"/>
</dbReference>
<reference evidence="3" key="1">
    <citation type="journal article" date="2010" name="Genome Biol.">
        <title>Genome sequence of the necrotrophic plant pathogen Pythium ultimum reveals original pathogenicity mechanisms and effector repertoire.</title>
        <authorList>
            <person name="Levesque C.A."/>
            <person name="Brouwer H."/>
            <person name="Cano L."/>
            <person name="Hamilton J.P."/>
            <person name="Holt C."/>
            <person name="Huitema E."/>
            <person name="Raffaele S."/>
            <person name="Robideau G.P."/>
            <person name="Thines M."/>
            <person name="Win J."/>
            <person name="Zerillo M.M."/>
            <person name="Beakes G.W."/>
            <person name="Boore J.L."/>
            <person name="Busam D."/>
            <person name="Dumas B."/>
            <person name="Ferriera S."/>
            <person name="Fuerstenberg S.I."/>
            <person name="Gachon C.M."/>
            <person name="Gaulin E."/>
            <person name="Govers F."/>
            <person name="Grenville-Briggs L."/>
            <person name="Horner N."/>
            <person name="Hostetler J."/>
            <person name="Jiang R.H."/>
            <person name="Johnson J."/>
            <person name="Krajaejun T."/>
            <person name="Lin H."/>
            <person name="Meijer H.J."/>
            <person name="Moore B."/>
            <person name="Morris P."/>
            <person name="Phuntmart V."/>
            <person name="Puiu D."/>
            <person name="Shetty J."/>
            <person name="Stajich J.E."/>
            <person name="Tripathy S."/>
            <person name="Wawra S."/>
            <person name="van West P."/>
            <person name="Whitty B.R."/>
            <person name="Coutinho P.M."/>
            <person name="Henrissat B."/>
            <person name="Martin F."/>
            <person name="Thomas P.D."/>
            <person name="Tyler B.M."/>
            <person name="De Vries R.P."/>
            <person name="Kamoun S."/>
            <person name="Yandell M."/>
            <person name="Tisserat N."/>
            <person name="Buell C.R."/>
        </authorList>
    </citation>
    <scope>NUCLEOTIDE SEQUENCE</scope>
    <source>
        <strain evidence="3">DAOM:BR144</strain>
    </source>
</reference>
<dbReference type="InterPro" id="IPR013108">
    <property type="entry name" value="Amidohydro_3"/>
</dbReference>
<evidence type="ECO:0000313" key="2">
    <source>
        <dbReference type="EnsemblProtists" id="PYU1_T014136"/>
    </source>
</evidence>
<dbReference type="InterPro" id="IPR011059">
    <property type="entry name" value="Metal-dep_hydrolase_composite"/>
</dbReference>
<dbReference type="Gene3D" id="2.30.40.10">
    <property type="entry name" value="Urease, subunit C, domain 1"/>
    <property type="match status" value="1"/>
</dbReference>
<evidence type="ECO:0000259" key="1">
    <source>
        <dbReference type="Pfam" id="PF07969"/>
    </source>
</evidence>
<dbReference type="HOGENOM" id="CLU_009942_3_1_1"/>
<dbReference type="OMA" id="VAWVGSE"/>
<reference evidence="2" key="3">
    <citation type="submission" date="2015-02" db="UniProtKB">
        <authorList>
            <consortium name="EnsemblProtists"/>
        </authorList>
    </citation>
    <scope>IDENTIFICATION</scope>
    <source>
        <strain evidence="2">DAOM BR144</strain>
    </source>
</reference>
<organism evidence="2 3">
    <name type="scientific">Globisporangium ultimum (strain ATCC 200006 / CBS 805.95 / DAOM BR144)</name>
    <name type="common">Pythium ultimum</name>
    <dbReference type="NCBI Taxonomy" id="431595"/>
    <lineage>
        <taxon>Eukaryota</taxon>
        <taxon>Sar</taxon>
        <taxon>Stramenopiles</taxon>
        <taxon>Oomycota</taxon>
        <taxon>Peronosporomycetes</taxon>
        <taxon>Pythiales</taxon>
        <taxon>Pythiaceae</taxon>
        <taxon>Globisporangium</taxon>
    </lineage>
</organism>
<dbReference type="Gene3D" id="3.10.310.70">
    <property type="match status" value="1"/>
</dbReference>
<dbReference type="EnsemblProtists" id="PYU1_T014136">
    <property type="protein sequence ID" value="PYU1_T014136"/>
    <property type="gene ID" value="PYU1_G014106"/>
</dbReference>
<sequence>MTKLFVNGKIWQWKEPSDATAPRHAFAEWMLVSEDDGKIVQIGSGPPPATSPDTHTEDLQGALVLPGLHDSHIHAYYMGESDEFLNLTGCTSFEDFAGRLRKYDAAYPEKAWVVGFGWEQDQLSSSARYPSRYDIDAVIKDRPVVLHRACWHIAAVNTKALEICGIDVTQKVHHIESGTIDVDERGVTGILRENAVELVTKHTWEHSEGSTIVQLLLSYVIAIFLEGLTADACKCDLGIHTNDHKAWQLYEKIQEQSGLPLRVYMTPSIGELKDPATPRPGSKVGILSCDRIKLFSDGSLGAETAAVRQPYIGTDNRGILMDSDADLIKKVSDANADGYRLEIHAIGDRAAEQVLMALKAAQIPAEKRPILTHCQILGEDLLVQMRDQGVIGNIQPSFTITDATFARKRLAEVVLTHSYCWKKMLNSGIVCAGGSDAPIETCNPFQGIYDAIYRHKPGQPQDVFLPDEKLTLEEALEIYTKNGAFAAMEETCLGQLAPGYLADFVVLQQDVTQDHAALLAPDLVQSVWINGKKTYALDASAPQRKADPAYDFSQSSLPGKNGPHVRICRCCCR</sequence>
<proteinExistence type="predicted"/>
<dbReference type="AlphaFoldDB" id="K3XA87"/>
<keyword evidence="3" id="KW-1185">Reference proteome</keyword>
<dbReference type="CDD" id="cd01300">
    <property type="entry name" value="YtcJ_like"/>
    <property type="match status" value="1"/>
</dbReference>
<evidence type="ECO:0000313" key="3">
    <source>
        <dbReference type="Proteomes" id="UP000019132"/>
    </source>
</evidence>
<dbReference type="EMBL" id="GL376563">
    <property type="status" value="NOT_ANNOTATED_CDS"/>
    <property type="molecule type" value="Genomic_DNA"/>
</dbReference>
<dbReference type="STRING" id="431595.K3XA87"/>
<reference evidence="3" key="2">
    <citation type="submission" date="2010-04" db="EMBL/GenBank/DDBJ databases">
        <authorList>
            <person name="Buell R."/>
            <person name="Hamilton J."/>
            <person name="Hostetler J."/>
        </authorList>
    </citation>
    <scope>NUCLEOTIDE SEQUENCE [LARGE SCALE GENOMIC DNA]</scope>
    <source>
        <strain evidence="3">DAOM:BR144</strain>
    </source>
</reference>
<dbReference type="InterPro" id="IPR033932">
    <property type="entry name" value="YtcJ-like"/>
</dbReference>
<dbReference type="InterPro" id="IPR032466">
    <property type="entry name" value="Metal_Hydrolase"/>
</dbReference>
<protein>
    <recommendedName>
        <fullName evidence="1">Amidohydrolase 3 domain-containing protein</fullName>
    </recommendedName>
</protein>
<feature type="domain" description="Amidohydrolase 3" evidence="1">
    <location>
        <begin position="56"/>
        <end position="535"/>
    </location>
</feature>
<dbReference type="PANTHER" id="PTHR22642">
    <property type="entry name" value="IMIDAZOLONEPROPIONASE"/>
    <property type="match status" value="1"/>
</dbReference>
<dbReference type="SUPFAM" id="SSF51338">
    <property type="entry name" value="Composite domain of metallo-dependent hydrolases"/>
    <property type="match status" value="1"/>
</dbReference>
<dbReference type="Proteomes" id="UP000019132">
    <property type="component" value="Unassembled WGS sequence"/>
</dbReference>
<dbReference type="eggNOG" id="ENOG502QSHE">
    <property type="taxonomic scope" value="Eukaryota"/>
</dbReference>
<dbReference type="InParanoid" id="K3XA87"/>
<accession>K3XA87</accession>
<dbReference type="Gene3D" id="3.20.20.140">
    <property type="entry name" value="Metal-dependent hydrolases"/>
    <property type="match status" value="1"/>
</dbReference>
<dbReference type="Pfam" id="PF07969">
    <property type="entry name" value="Amidohydro_3"/>
    <property type="match status" value="1"/>
</dbReference>